<proteinExistence type="predicted"/>
<sequence length="1467" mass="162500">MASAQTGFGGGGTSGSVASGGTERHCLNVNITMAAELLQATGGRMEQMEQQTRQMSEMQRSSSSSSTFSSSMSSTKLRKVSQGLSRTVEELSERVQRKTSAVVESFSQVQKSLQIPKGDSVPDFEEKLRPVTAQEGGSAVFRAKVTGNPQPAVNWERASGCPLSDATKSFYDNINNQHILKIKNLALEDADVYKCVASNKHGDAIYSVSLIVTETCQGVMELSLIHPWLHFFFSHVSRNIYRTTSNICTDAAAGTEEAVFELSSHICMHCQISVEKREEKRPPTEEEMLKILAGADKKDYERICAEHGFTDFRGILKKLKEMKKKVEVELVRVLKPLEDITAKAGTNIIFDTILELKDPNTRMQWFLGAELLRIQYSHGKYEVKQMGTKHMLCISSVSLGDTGTYTLQVGDKRLSARLNRHIVFSPISLSDEPLKFLSDFKPKRVTERQTAVFEVQLSKRTDAPLIWKVKGKEVKRDEKFDVSLSEDGLTYTLKIKDVKVSDTGDYTISIGDLAATVPLFIERIPIKFTSHLKNVRVQERGNARLECEVSSKDVHLRWLKDGCDITASRRYIFMHEGKRAEVIIEDCELMDGGEYSVVCTQDNDAHEYVSSANLTVDERFASVKSGMSDAQCPTGSPAELCVVLDDEKVDGVWLKDGVELRDDISELGGVQVVKQGAVHKLIFSGVTDAHEGKYTFRAKGAESEAVLTTADPPQINSSVLDLLAAQPVTVKAGHIATIKIPFKGKPLPKITWYKDGVEIMEDERTKVERTADSTSLVLSRCVREDSGAIMLRLKSDCGTAVANLHLNVIDHPKPPQGKVEFLELWGKCIKMKWKAPRDNGGKQVSSFVIERRMAGKKSWNRVGEVDGSTTVFSDDKVEEGQAYQYRIRALNAEGMSDPLETEEVLAGEPVEAPGTASQPQVSNITRDSMTVSWTPPAHDGGAPVLGYILERRKKGSNMWLQVNKEVLTDTKFMVEGLVEDVEYEFRVTSVNRAGAGSPSSISNAVLAKDPIRAPGLVRNLCVSDSTNSSISLRWTPPEQGDEPSGYILEVRPEDAKEWMKVTKIPIAGTAFNVGGLQERMKYHFRIRAINEGGVGESIELLEGILAMPPPGNVTAFSTFFIFLCLVFGYIFFILSYTVAPRFDLQGKLKKQMVIRAGAALCLHLSFTASPPVAVTWFKDGVTTSGREVITKSKTHSQFLISSSQRSDSGVYCVHLKNDYGEAHYDVNVRVTDFPRPPKNLHLYEEVPGTVTLQWDHTPDLADDNEGAHYVILKRDASTTSWFTVAECVFSSKYTITGLLPGRKYYFRVIAQNSIGDSDPLDSKEPLIIAKEKECISRLLLKEYAAPPRQVKPTFLLPLKNHAVRRGHDCTMSCAYQGMPTPQACWYKGDSKISDSPRFWQSTANGVCTLVIPTCGAKDGGEYTLVLENPLGKAKCSCNLVIFDKDDKGLLESLTKQTNKEKLILRQA</sequence>
<evidence type="ECO:0000313" key="2">
    <source>
        <dbReference type="Proteomes" id="UP000831701"/>
    </source>
</evidence>
<evidence type="ECO:0000313" key="1">
    <source>
        <dbReference type="EMBL" id="KAI3371505.1"/>
    </source>
</evidence>
<dbReference type="EMBL" id="CM041536">
    <property type="protein sequence ID" value="KAI3371505.1"/>
    <property type="molecule type" value="Genomic_DNA"/>
</dbReference>
<dbReference type="Proteomes" id="UP000831701">
    <property type="component" value="Chromosome 6"/>
</dbReference>
<keyword evidence="2" id="KW-1185">Reference proteome</keyword>
<name>A0ACB8WUT0_9TELE</name>
<comment type="caution">
    <text evidence="1">The sequence shown here is derived from an EMBL/GenBank/DDBJ whole genome shotgun (WGS) entry which is preliminary data.</text>
</comment>
<organism evidence="1 2">
    <name type="scientific">Scortum barcoo</name>
    <name type="common">barcoo grunter</name>
    <dbReference type="NCBI Taxonomy" id="214431"/>
    <lineage>
        <taxon>Eukaryota</taxon>
        <taxon>Metazoa</taxon>
        <taxon>Chordata</taxon>
        <taxon>Craniata</taxon>
        <taxon>Vertebrata</taxon>
        <taxon>Euteleostomi</taxon>
        <taxon>Actinopterygii</taxon>
        <taxon>Neopterygii</taxon>
        <taxon>Teleostei</taxon>
        <taxon>Neoteleostei</taxon>
        <taxon>Acanthomorphata</taxon>
        <taxon>Eupercaria</taxon>
        <taxon>Centrarchiformes</taxon>
        <taxon>Terapontoidei</taxon>
        <taxon>Terapontidae</taxon>
        <taxon>Scortum</taxon>
    </lineage>
</organism>
<protein>
    <submittedName>
        <fullName evidence="1">Uncharacterized protein</fullName>
    </submittedName>
</protein>
<reference evidence="1" key="1">
    <citation type="submission" date="2022-04" db="EMBL/GenBank/DDBJ databases">
        <title>Jade perch genome.</title>
        <authorList>
            <person name="Chao B."/>
        </authorList>
    </citation>
    <scope>NUCLEOTIDE SEQUENCE</scope>
    <source>
        <strain evidence="1">CB-2022</strain>
    </source>
</reference>
<gene>
    <name evidence="1" type="ORF">L3Q82_024091</name>
</gene>
<accession>A0ACB8WUT0</accession>